<sequence length="160" mass="18448">MFSETASLHVQPIRIKLLDILCSTAIWTIPKLRLTWRTPSASILLFKTVVYHVSCLAFNRYLNRAISRRTFCLCSCSVCVLGLWALMVDNTRKASICHLQPLSGTCIHYVPSMLLNDIVNMLAWKCAWPCRNLTTNSSCLWARSRLKFYRKWLYPFPSNA</sequence>
<evidence type="ECO:0000313" key="2">
    <source>
        <dbReference type="Proteomes" id="UP001163846"/>
    </source>
</evidence>
<keyword evidence="2" id="KW-1185">Reference proteome</keyword>
<accession>A0AA38PJE5</accession>
<dbReference type="EMBL" id="MU805961">
    <property type="protein sequence ID" value="KAJ3844057.1"/>
    <property type="molecule type" value="Genomic_DNA"/>
</dbReference>
<comment type="caution">
    <text evidence="1">The sequence shown here is derived from an EMBL/GenBank/DDBJ whole genome shotgun (WGS) entry which is preliminary data.</text>
</comment>
<dbReference type="Proteomes" id="UP001163846">
    <property type="component" value="Unassembled WGS sequence"/>
</dbReference>
<organism evidence="1 2">
    <name type="scientific">Lentinula raphanica</name>
    <dbReference type="NCBI Taxonomy" id="153919"/>
    <lineage>
        <taxon>Eukaryota</taxon>
        <taxon>Fungi</taxon>
        <taxon>Dikarya</taxon>
        <taxon>Basidiomycota</taxon>
        <taxon>Agaricomycotina</taxon>
        <taxon>Agaricomycetes</taxon>
        <taxon>Agaricomycetidae</taxon>
        <taxon>Agaricales</taxon>
        <taxon>Marasmiineae</taxon>
        <taxon>Omphalotaceae</taxon>
        <taxon>Lentinula</taxon>
    </lineage>
</organism>
<protein>
    <submittedName>
        <fullName evidence="1">Uncharacterized protein</fullName>
    </submittedName>
</protein>
<name>A0AA38PJE5_9AGAR</name>
<proteinExistence type="predicted"/>
<dbReference type="AlphaFoldDB" id="A0AA38PJE5"/>
<gene>
    <name evidence="1" type="ORF">F5878DRAFT_186644</name>
</gene>
<evidence type="ECO:0000313" key="1">
    <source>
        <dbReference type="EMBL" id="KAJ3844057.1"/>
    </source>
</evidence>
<reference evidence="1" key="1">
    <citation type="submission" date="2022-08" db="EMBL/GenBank/DDBJ databases">
        <authorList>
            <consortium name="DOE Joint Genome Institute"/>
            <person name="Min B."/>
            <person name="Riley R."/>
            <person name="Sierra-Patev S."/>
            <person name="Naranjo-Ortiz M."/>
            <person name="Looney B."/>
            <person name="Konkel Z."/>
            <person name="Slot J.C."/>
            <person name="Sakamoto Y."/>
            <person name="Steenwyk J.L."/>
            <person name="Rokas A."/>
            <person name="Carro J."/>
            <person name="Camarero S."/>
            <person name="Ferreira P."/>
            <person name="Molpeceres G."/>
            <person name="Ruiz-Duenas F.J."/>
            <person name="Serrano A."/>
            <person name="Henrissat B."/>
            <person name="Drula E."/>
            <person name="Hughes K.W."/>
            <person name="Mata J.L."/>
            <person name="Ishikawa N.K."/>
            <person name="Vargas-Isla R."/>
            <person name="Ushijima S."/>
            <person name="Smith C.A."/>
            <person name="Ahrendt S."/>
            <person name="Andreopoulos W."/>
            <person name="He G."/>
            <person name="Labutti K."/>
            <person name="Lipzen A."/>
            <person name="Ng V."/>
            <person name="Sandor L."/>
            <person name="Barry K."/>
            <person name="Martinez A.T."/>
            <person name="Xiao Y."/>
            <person name="Gibbons J.G."/>
            <person name="Terashima K."/>
            <person name="Hibbett D.S."/>
            <person name="Grigoriev I.V."/>
        </authorList>
    </citation>
    <scope>NUCLEOTIDE SEQUENCE</scope>
    <source>
        <strain evidence="1">TFB9207</strain>
    </source>
</reference>